<organism evidence="1 2">
    <name type="scientific">Trifolium medium</name>
    <dbReference type="NCBI Taxonomy" id="97028"/>
    <lineage>
        <taxon>Eukaryota</taxon>
        <taxon>Viridiplantae</taxon>
        <taxon>Streptophyta</taxon>
        <taxon>Embryophyta</taxon>
        <taxon>Tracheophyta</taxon>
        <taxon>Spermatophyta</taxon>
        <taxon>Magnoliopsida</taxon>
        <taxon>eudicotyledons</taxon>
        <taxon>Gunneridae</taxon>
        <taxon>Pentapetalae</taxon>
        <taxon>rosids</taxon>
        <taxon>fabids</taxon>
        <taxon>Fabales</taxon>
        <taxon>Fabaceae</taxon>
        <taxon>Papilionoideae</taxon>
        <taxon>50 kb inversion clade</taxon>
        <taxon>NPAAA clade</taxon>
        <taxon>Hologalegina</taxon>
        <taxon>IRL clade</taxon>
        <taxon>Trifolieae</taxon>
        <taxon>Trifolium</taxon>
    </lineage>
</organism>
<evidence type="ECO:0000313" key="1">
    <source>
        <dbReference type="EMBL" id="MCI78377.1"/>
    </source>
</evidence>
<feature type="non-terminal residue" evidence="1">
    <location>
        <position position="43"/>
    </location>
</feature>
<name>A0A392URC7_9FABA</name>
<comment type="caution">
    <text evidence="1">The sequence shown here is derived from an EMBL/GenBank/DDBJ whole genome shotgun (WGS) entry which is preliminary data.</text>
</comment>
<proteinExistence type="predicted"/>
<accession>A0A392URC7</accession>
<sequence length="43" mass="5150">MYRGEQDNLEEANQWWKNAKLRVGAGGIVISWEMFKGEFLRKY</sequence>
<dbReference type="EMBL" id="LXQA010949604">
    <property type="protein sequence ID" value="MCI78377.1"/>
    <property type="molecule type" value="Genomic_DNA"/>
</dbReference>
<dbReference type="AlphaFoldDB" id="A0A392URC7"/>
<evidence type="ECO:0000313" key="2">
    <source>
        <dbReference type="Proteomes" id="UP000265520"/>
    </source>
</evidence>
<reference evidence="1 2" key="1">
    <citation type="journal article" date="2018" name="Front. Plant Sci.">
        <title>Red Clover (Trifolium pratense) and Zigzag Clover (T. medium) - A Picture of Genomic Similarities and Differences.</title>
        <authorList>
            <person name="Dluhosova J."/>
            <person name="Istvanek J."/>
            <person name="Nedelnik J."/>
            <person name="Repkova J."/>
        </authorList>
    </citation>
    <scope>NUCLEOTIDE SEQUENCE [LARGE SCALE GENOMIC DNA]</scope>
    <source>
        <strain evidence="2">cv. 10/8</strain>
        <tissue evidence="1">Leaf</tissue>
    </source>
</reference>
<gene>
    <name evidence="1" type="ORF">A2U01_0099647</name>
</gene>
<keyword evidence="2" id="KW-1185">Reference proteome</keyword>
<protein>
    <recommendedName>
        <fullName evidence="3">Retrotransposon gag domain-containing protein</fullName>
    </recommendedName>
</protein>
<evidence type="ECO:0008006" key="3">
    <source>
        <dbReference type="Google" id="ProtNLM"/>
    </source>
</evidence>
<dbReference type="Proteomes" id="UP000265520">
    <property type="component" value="Unassembled WGS sequence"/>
</dbReference>